<dbReference type="EMBL" id="JBBPBN010000045">
    <property type="protein sequence ID" value="KAK8995757.1"/>
    <property type="molecule type" value="Genomic_DNA"/>
</dbReference>
<evidence type="ECO:0000313" key="3">
    <source>
        <dbReference type="Proteomes" id="UP001396334"/>
    </source>
</evidence>
<evidence type="ECO:0000256" key="1">
    <source>
        <dbReference type="SAM" id="MobiDB-lite"/>
    </source>
</evidence>
<keyword evidence="3" id="KW-1185">Reference proteome</keyword>
<proteinExistence type="predicted"/>
<sequence>MSMVPAAPDYDQETITDEERVMFRRVGLRMKPNKQKTLAFVEDTARVLLNMLRTITINNRDSGKPGQFDPVSELSQSEDEASDIASEDDDEYKNEIDESLETNFKKSDSHRHRADSFFFLFPRVHQLVFRFSDYVGLE</sequence>
<feature type="region of interest" description="Disordered" evidence="1">
    <location>
        <begin position="58"/>
        <end position="110"/>
    </location>
</feature>
<dbReference type="Proteomes" id="UP001396334">
    <property type="component" value="Unassembled WGS sequence"/>
</dbReference>
<reference evidence="2 3" key="1">
    <citation type="journal article" date="2024" name="G3 (Bethesda)">
        <title>Genome assembly of Hibiscus sabdariffa L. provides insights into metabolisms of medicinal natural products.</title>
        <authorList>
            <person name="Kim T."/>
        </authorList>
    </citation>
    <scope>NUCLEOTIDE SEQUENCE [LARGE SCALE GENOMIC DNA]</scope>
    <source>
        <strain evidence="2">TK-2024</strain>
        <tissue evidence="2">Old leaves</tissue>
    </source>
</reference>
<name>A0ABR2Q504_9ROSI</name>
<comment type="caution">
    <text evidence="2">The sequence shown here is derived from an EMBL/GenBank/DDBJ whole genome shotgun (WGS) entry which is preliminary data.</text>
</comment>
<protein>
    <submittedName>
        <fullName evidence="2">Uncharacterized protein</fullName>
    </submittedName>
</protein>
<evidence type="ECO:0000313" key="2">
    <source>
        <dbReference type="EMBL" id="KAK8995757.1"/>
    </source>
</evidence>
<organism evidence="2 3">
    <name type="scientific">Hibiscus sabdariffa</name>
    <name type="common">roselle</name>
    <dbReference type="NCBI Taxonomy" id="183260"/>
    <lineage>
        <taxon>Eukaryota</taxon>
        <taxon>Viridiplantae</taxon>
        <taxon>Streptophyta</taxon>
        <taxon>Embryophyta</taxon>
        <taxon>Tracheophyta</taxon>
        <taxon>Spermatophyta</taxon>
        <taxon>Magnoliopsida</taxon>
        <taxon>eudicotyledons</taxon>
        <taxon>Gunneridae</taxon>
        <taxon>Pentapetalae</taxon>
        <taxon>rosids</taxon>
        <taxon>malvids</taxon>
        <taxon>Malvales</taxon>
        <taxon>Malvaceae</taxon>
        <taxon>Malvoideae</taxon>
        <taxon>Hibiscus</taxon>
    </lineage>
</organism>
<gene>
    <name evidence="2" type="ORF">V6N11_076016</name>
</gene>
<feature type="compositionally biased region" description="Acidic residues" evidence="1">
    <location>
        <begin position="76"/>
        <end position="100"/>
    </location>
</feature>
<accession>A0ABR2Q504</accession>